<feature type="transmembrane region" description="Helical" evidence="1">
    <location>
        <begin position="56"/>
        <end position="77"/>
    </location>
</feature>
<dbReference type="PANTHER" id="PTHR35307">
    <property type="entry name" value="PROTEIN, PUTATIVE-RELATED"/>
    <property type="match status" value="1"/>
</dbReference>
<protein>
    <submittedName>
        <fullName evidence="2">Uncharacterized protein</fullName>
    </submittedName>
</protein>
<dbReference type="Proteomes" id="UP000653305">
    <property type="component" value="Unassembled WGS sequence"/>
</dbReference>
<feature type="transmembrane region" description="Helical" evidence="1">
    <location>
        <begin position="118"/>
        <end position="141"/>
    </location>
</feature>
<keyword evidence="1" id="KW-1133">Transmembrane helix</keyword>
<evidence type="ECO:0000313" key="3">
    <source>
        <dbReference type="Proteomes" id="UP000653305"/>
    </source>
</evidence>
<feature type="transmembrane region" description="Helical" evidence="1">
    <location>
        <begin position="231"/>
        <end position="253"/>
    </location>
</feature>
<dbReference type="OrthoDB" id="1915303at2759"/>
<accession>A0A830BU38</accession>
<comment type="caution">
    <text evidence="2">The sequence shown here is derived from an EMBL/GenBank/DDBJ whole genome shotgun (WGS) entry which is preliminary data.</text>
</comment>
<organism evidence="2 3">
    <name type="scientific">Phtheirospermum japonicum</name>
    <dbReference type="NCBI Taxonomy" id="374723"/>
    <lineage>
        <taxon>Eukaryota</taxon>
        <taxon>Viridiplantae</taxon>
        <taxon>Streptophyta</taxon>
        <taxon>Embryophyta</taxon>
        <taxon>Tracheophyta</taxon>
        <taxon>Spermatophyta</taxon>
        <taxon>Magnoliopsida</taxon>
        <taxon>eudicotyledons</taxon>
        <taxon>Gunneridae</taxon>
        <taxon>Pentapetalae</taxon>
        <taxon>asterids</taxon>
        <taxon>lamiids</taxon>
        <taxon>Lamiales</taxon>
        <taxon>Orobanchaceae</taxon>
        <taxon>Orobanchaceae incertae sedis</taxon>
        <taxon>Phtheirospermum</taxon>
    </lineage>
</organism>
<dbReference type="AlphaFoldDB" id="A0A830BU38"/>
<feature type="transmembrane region" description="Helical" evidence="1">
    <location>
        <begin position="357"/>
        <end position="381"/>
    </location>
</feature>
<keyword evidence="1" id="KW-0472">Membrane</keyword>
<feature type="transmembrane region" description="Helical" evidence="1">
    <location>
        <begin position="161"/>
        <end position="184"/>
    </location>
</feature>
<proteinExistence type="predicted"/>
<evidence type="ECO:0000313" key="2">
    <source>
        <dbReference type="EMBL" id="GFP87483.1"/>
    </source>
</evidence>
<dbReference type="PROSITE" id="PS51257">
    <property type="entry name" value="PROKAR_LIPOPROTEIN"/>
    <property type="match status" value="1"/>
</dbReference>
<keyword evidence="3" id="KW-1185">Reference proteome</keyword>
<feature type="transmembrane region" description="Helical" evidence="1">
    <location>
        <begin position="23"/>
        <end position="44"/>
    </location>
</feature>
<reference evidence="2" key="1">
    <citation type="submission" date="2020-07" db="EMBL/GenBank/DDBJ databases">
        <title>Ethylene signaling mediates host invasion by parasitic plants.</title>
        <authorList>
            <person name="Yoshida S."/>
        </authorList>
    </citation>
    <scope>NUCLEOTIDE SEQUENCE</scope>
    <source>
        <strain evidence="2">Okayama</strain>
    </source>
</reference>
<name>A0A830BU38_9LAMI</name>
<keyword evidence="1" id="KW-0812">Transmembrane</keyword>
<dbReference type="EMBL" id="BMAC01000144">
    <property type="protein sequence ID" value="GFP87483.1"/>
    <property type="molecule type" value="Genomic_DNA"/>
</dbReference>
<feature type="transmembrane region" description="Helical" evidence="1">
    <location>
        <begin position="279"/>
        <end position="300"/>
    </location>
</feature>
<evidence type="ECO:0000256" key="1">
    <source>
        <dbReference type="SAM" id="Phobius"/>
    </source>
</evidence>
<dbReference type="PANTHER" id="PTHR35307:SF3">
    <property type="entry name" value="DUF4220 DOMAIN-CONTAINING PROTEIN"/>
    <property type="match status" value="1"/>
</dbReference>
<sequence length="742" mass="83447">MASSNCRNYVECMQEKLESPMPWVGMYIAAASAACTIAMAADAFKGLRSKKLWFPCKYFSLNAFSLTVLAVAMKLPVDLTSRMLGVNDRLARVSSLVLMSTAMANFMTSLGSMENNEIMLNLAASGILVITISGNICINIFQVRHYYAAKLTLGEKIVSTVFMLLLLVIFCSTAVMVPMAKRYIESQYNQMHKRISNERLVKGHGNFTTDELRLAVRRYWMMAESGSPQFVIARSVTCVTSGVMCLLMALTLFEAHVRLPLEYITLSQNSSIYKWSTSWILVIQSIGVALGTIAPLLRWFTAAQFKSTMIGHKSFRDEFKVEVYWTQSLKHWRDGPLPLKTGLHHKFRKFLHDAKRLLLNLCIGVQILIVLASKLVLLFSATCVKGLMFCRSEETDEFQSRAGNGMEMDFSRCVLRLEGEAELPKRTLSNICNEVDKLIQMGKKKRSKNLIKLLRKSVNFNGVREFDSSEIKSLIDSQFDPPNCWSLPVVTLTSIAMSLPNITDQKSEQLLSAVGEGLYFAKLIEKTVDTNGDLTSIRDAADVVWVGVELYRKWLDKDLQKAGRTHKETLQKLSNVAEKTVTSFTTDTDNFLVQDPLNWPAKVIAANSMYRITQTILLAHKDDNDQTDNEMFERLSIMISDILAACLTNLGRVIRLKCHSNAIKEREKSIRQAALLLGESEEILEILKQRDELPNLDPEKAAASIQGWRAFMEQDIENPVASVSETFSQTLGVGDVSIEMDR</sequence>
<gene>
    <name evidence="2" type="ORF">PHJA_000892000</name>
</gene>